<dbReference type="InterPro" id="IPR027485">
    <property type="entry name" value="AMMECR1_N"/>
</dbReference>
<dbReference type="PANTHER" id="PTHR13016:SF0">
    <property type="entry name" value="AMME SYNDROME CANDIDATE GENE 1 PROTEIN"/>
    <property type="match status" value="1"/>
</dbReference>
<evidence type="ECO:0000313" key="4">
    <source>
        <dbReference type="Proteomes" id="UP000230233"/>
    </source>
</evidence>
<sequence>MMLHRFSITSVLYFLVSLKLTLPYSETSLQMTSANIEMAVYCFDVIYAQLNRQKDPTVPREIPDVKLPLFVTWKKGVHHDLRGCIGTFSDLRLGEGLNEYAKTSAFHDSRFKPITKEEVPSLQCGVSLLINFENIHNYRDWTIGRHGVRMNFNDGRRTRSAVFLPEVASEQGWNHVETIDHLIRKSGYNDYITEELRQSLRIVRFQSSKIVLDYKDYVQYKQHHGQPIPH</sequence>
<feature type="signal peptide" evidence="1">
    <location>
        <begin position="1"/>
        <end position="23"/>
    </location>
</feature>
<dbReference type="AlphaFoldDB" id="A0A2G5V203"/>
<comment type="caution">
    <text evidence="3">The sequence shown here is derived from an EMBL/GenBank/DDBJ whole genome shotgun (WGS) entry which is preliminary data.</text>
</comment>
<reference evidence="4" key="1">
    <citation type="submission" date="2017-10" db="EMBL/GenBank/DDBJ databases">
        <title>Rapid genome shrinkage in a self-fertile nematode reveals novel sperm competition proteins.</title>
        <authorList>
            <person name="Yin D."/>
            <person name="Schwarz E.M."/>
            <person name="Thomas C.G."/>
            <person name="Felde R.L."/>
            <person name="Korf I.F."/>
            <person name="Cutter A.D."/>
            <person name="Schartner C.M."/>
            <person name="Ralston E.J."/>
            <person name="Meyer B.J."/>
            <person name="Haag E.S."/>
        </authorList>
    </citation>
    <scope>NUCLEOTIDE SEQUENCE [LARGE SCALE GENOMIC DNA]</scope>
    <source>
        <strain evidence="4">JU1422</strain>
    </source>
</reference>
<name>A0A2G5V203_9PELO</name>
<evidence type="ECO:0000313" key="3">
    <source>
        <dbReference type="EMBL" id="PIC45770.1"/>
    </source>
</evidence>
<dbReference type="OrthoDB" id="24630at2759"/>
<dbReference type="Gene3D" id="3.30.700.20">
    <property type="entry name" value="Hypothetical protein ph0010, domain 1"/>
    <property type="match status" value="1"/>
</dbReference>
<keyword evidence="4" id="KW-1185">Reference proteome</keyword>
<proteinExistence type="predicted"/>
<keyword evidence="1" id="KW-0732">Signal</keyword>
<evidence type="ECO:0000259" key="2">
    <source>
        <dbReference type="PROSITE" id="PS51112"/>
    </source>
</evidence>
<dbReference type="Pfam" id="PF01871">
    <property type="entry name" value="AMMECR1"/>
    <property type="match status" value="1"/>
</dbReference>
<dbReference type="InterPro" id="IPR002733">
    <property type="entry name" value="AMMECR1_domain"/>
</dbReference>
<dbReference type="PROSITE" id="PS51112">
    <property type="entry name" value="AMMECR1"/>
    <property type="match status" value="1"/>
</dbReference>
<evidence type="ECO:0000256" key="1">
    <source>
        <dbReference type="SAM" id="SignalP"/>
    </source>
</evidence>
<dbReference type="PANTHER" id="PTHR13016">
    <property type="entry name" value="AMMECR1 HOMOLOG"/>
    <property type="match status" value="1"/>
</dbReference>
<accession>A0A2G5V203</accession>
<dbReference type="STRING" id="1611254.A0A2G5V203"/>
<dbReference type="EMBL" id="PDUG01000002">
    <property type="protein sequence ID" value="PIC45770.1"/>
    <property type="molecule type" value="Genomic_DNA"/>
</dbReference>
<dbReference type="InterPro" id="IPR036071">
    <property type="entry name" value="AMMECR1_dom_sf"/>
</dbReference>
<dbReference type="NCBIfam" id="TIGR00296">
    <property type="entry name" value="TIGR00296 family protein"/>
    <property type="match status" value="1"/>
</dbReference>
<organism evidence="3 4">
    <name type="scientific">Caenorhabditis nigoni</name>
    <dbReference type="NCBI Taxonomy" id="1611254"/>
    <lineage>
        <taxon>Eukaryota</taxon>
        <taxon>Metazoa</taxon>
        <taxon>Ecdysozoa</taxon>
        <taxon>Nematoda</taxon>
        <taxon>Chromadorea</taxon>
        <taxon>Rhabditida</taxon>
        <taxon>Rhabditina</taxon>
        <taxon>Rhabditomorpha</taxon>
        <taxon>Rhabditoidea</taxon>
        <taxon>Rhabditidae</taxon>
        <taxon>Peloderinae</taxon>
        <taxon>Caenorhabditis</taxon>
    </lineage>
</organism>
<dbReference type="SUPFAM" id="SSF143447">
    <property type="entry name" value="AMMECR1-like"/>
    <property type="match status" value="1"/>
</dbReference>
<dbReference type="Proteomes" id="UP000230233">
    <property type="component" value="Chromosome II"/>
</dbReference>
<dbReference type="InterPro" id="IPR023473">
    <property type="entry name" value="AMMECR1"/>
</dbReference>
<gene>
    <name evidence="3" type="primary">Cni-R166.3</name>
    <name evidence="3" type="synonym">Cnig_chr_II.g5681</name>
    <name evidence="3" type="ORF">B9Z55_005681</name>
</gene>
<feature type="chain" id="PRO_5013586307" description="AMMECR1 domain-containing protein" evidence="1">
    <location>
        <begin position="24"/>
        <end position="230"/>
    </location>
</feature>
<protein>
    <recommendedName>
        <fullName evidence="2">AMMECR1 domain-containing protein</fullName>
    </recommendedName>
</protein>
<feature type="domain" description="AMMECR1" evidence="2">
    <location>
        <begin position="27"/>
        <end position="221"/>
    </location>
</feature>